<evidence type="ECO:0000313" key="3">
    <source>
        <dbReference type="EMBL" id="VFJ86954.1"/>
    </source>
</evidence>
<feature type="modified residue" description="4-aspartylphosphate" evidence="1">
    <location>
        <position position="53"/>
    </location>
</feature>
<sequence>MSKTLLVIDDSVAFRETITWAGEDQGWEVYAGEEPDEIAHWLEGHSPDVVLLDWQLPGRSRQKYAELLRKYRLTEHTLLLSGALDDRRREFIAEHGLAGAKLKPFDPERFEEEIRLPNRSTALDAGHPDNQAFDEKELAEMVRRASSAVDILDQNLGVLWSNQKAQQEPITSEQYLIARWLQLEINDRNRPRHDVAKRTDWDRKKKQFLESRLYLINGNSYGLERDWAGEDERPHDHEFLNLEEKNPQLDDWLRAVARLLAQRYAISRFRVYKIAPLPHTKTLEQQRAPLVVPKFQSGGGIEPDTGTWLRGGFEPRCVPDIEAALRSKGAPMPRFTGERADSSICDGIARIRYGRKGTYRVLFPVRAEDERITALLALDRRLDHVQELQEFDKEVVEIAKRMASDEAGAFSENQWPLMRGLIEDIGKRIAAWLRDDENQRIVNWRQSISEALIGTFAATVDSPEMTYEGISRVCASLAETWNKGETSGVRGSTPWPKQDEKGAPTSAWYLALINDDTHWQVVAGWGETYETYRQGSQIPGPPTSIVTGEEPWEAVMIQDFQAWSKKADVSYDHAGSETSKAIGSWLAIPMQAEGTIRAVMVVHSPHAHYFTALHSRLMEYTAQELLPLLAAALRETRARSAFTAAVMHEVKNDSHAALMLLDEIQRETKQEESMEFLIEARHYLEGLNTLGQDTLDIFRVAWDRGIQEGKSDDKDTVTSLGNLIENATLGWRTLYEYTSIDVQLPENLAKRKIKLPRTLAFKRVLRVLLHNAFRHGLDWVHIAVELHGDTNQQLRLTIRNGAYGEVISALGKNFGSAMGNPGASPMTRGRVGLAVARQLTLGAGGSLGKLHYEKHQENQGEAAITLLWPIGIIS</sequence>
<keyword evidence="1" id="KW-0597">Phosphoprotein</keyword>
<protein>
    <submittedName>
        <fullName evidence="3">Response regulator receiver domain-containing protein</fullName>
    </submittedName>
</protein>
<proteinExistence type="predicted"/>
<gene>
    <name evidence="3" type="ORF">BECKLFY1418B_GA0070995_100523</name>
</gene>
<dbReference type="AlphaFoldDB" id="A0A450U633"/>
<evidence type="ECO:0000259" key="2">
    <source>
        <dbReference type="PROSITE" id="PS50110"/>
    </source>
</evidence>
<dbReference type="SUPFAM" id="SSF55781">
    <property type="entry name" value="GAF domain-like"/>
    <property type="match status" value="1"/>
</dbReference>
<dbReference type="Gene3D" id="3.40.50.2300">
    <property type="match status" value="1"/>
</dbReference>
<dbReference type="Gene3D" id="3.30.565.10">
    <property type="entry name" value="Histidine kinase-like ATPase, C-terminal domain"/>
    <property type="match status" value="1"/>
</dbReference>
<accession>A0A450U633</accession>
<dbReference type="InterPro" id="IPR001789">
    <property type="entry name" value="Sig_transdc_resp-reg_receiver"/>
</dbReference>
<evidence type="ECO:0000256" key="1">
    <source>
        <dbReference type="PROSITE-ProRule" id="PRU00169"/>
    </source>
</evidence>
<dbReference type="Pfam" id="PF00072">
    <property type="entry name" value="Response_reg"/>
    <property type="match status" value="1"/>
</dbReference>
<dbReference type="InterPro" id="IPR036890">
    <property type="entry name" value="HATPase_C_sf"/>
</dbReference>
<name>A0A450U633_9GAMM</name>
<dbReference type="GO" id="GO:0000160">
    <property type="term" value="P:phosphorelay signal transduction system"/>
    <property type="evidence" value="ECO:0007669"/>
    <property type="project" value="InterPro"/>
</dbReference>
<dbReference type="PROSITE" id="PS50110">
    <property type="entry name" value="RESPONSE_REGULATORY"/>
    <property type="match status" value="1"/>
</dbReference>
<dbReference type="SUPFAM" id="SSF52172">
    <property type="entry name" value="CheY-like"/>
    <property type="match status" value="1"/>
</dbReference>
<organism evidence="3">
    <name type="scientific">Candidatus Kentrum sp. LFY</name>
    <dbReference type="NCBI Taxonomy" id="2126342"/>
    <lineage>
        <taxon>Bacteria</taxon>
        <taxon>Pseudomonadati</taxon>
        <taxon>Pseudomonadota</taxon>
        <taxon>Gammaproteobacteria</taxon>
        <taxon>Candidatus Kentrum</taxon>
    </lineage>
</organism>
<dbReference type="SMART" id="SM00448">
    <property type="entry name" value="REC"/>
    <property type="match status" value="1"/>
</dbReference>
<dbReference type="EMBL" id="CAADFF010000005">
    <property type="protein sequence ID" value="VFJ86954.1"/>
    <property type="molecule type" value="Genomic_DNA"/>
</dbReference>
<reference evidence="3" key="1">
    <citation type="submission" date="2019-02" db="EMBL/GenBank/DDBJ databases">
        <authorList>
            <person name="Gruber-Vodicka R. H."/>
            <person name="Seah K. B. B."/>
        </authorList>
    </citation>
    <scope>NUCLEOTIDE SEQUENCE</scope>
    <source>
        <strain evidence="3">BECK_M7</strain>
    </source>
</reference>
<feature type="domain" description="Response regulatory" evidence="2">
    <location>
        <begin position="4"/>
        <end position="118"/>
    </location>
</feature>
<dbReference type="InterPro" id="IPR011006">
    <property type="entry name" value="CheY-like_superfamily"/>
</dbReference>